<dbReference type="GO" id="GO:0005525">
    <property type="term" value="F:GTP binding"/>
    <property type="evidence" value="ECO:0007669"/>
    <property type="project" value="UniProtKB-KW"/>
</dbReference>
<dbReference type="Proteomes" id="UP000623467">
    <property type="component" value="Unassembled WGS sequence"/>
</dbReference>
<dbReference type="SMART" id="SM00173">
    <property type="entry name" value="RAS"/>
    <property type="match status" value="1"/>
</dbReference>
<keyword evidence="5" id="KW-1185">Reference proteome</keyword>
<dbReference type="InterPro" id="IPR001806">
    <property type="entry name" value="Small_GTPase"/>
</dbReference>
<dbReference type="InterPro" id="IPR020849">
    <property type="entry name" value="Small_GTPase_Ras-type"/>
</dbReference>
<dbReference type="PROSITE" id="PS51421">
    <property type="entry name" value="RAS"/>
    <property type="match status" value="1"/>
</dbReference>
<evidence type="ECO:0000313" key="5">
    <source>
        <dbReference type="Proteomes" id="UP000623467"/>
    </source>
</evidence>
<proteinExistence type="predicted"/>
<evidence type="ECO:0000256" key="1">
    <source>
        <dbReference type="ARBA" id="ARBA00004342"/>
    </source>
</evidence>
<dbReference type="Gene3D" id="3.40.50.300">
    <property type="entry name" value="P-loop containing nucleotide triphosphate hydrolases"/>
    <property type="match status" value="1"/>
</dbReference>
<gene>
    <name evidence="4" type="ORF">MSAN_01744500</name>
</gene>
<reference evidence="4" key="1">
    <citation type="submission" date="2020-05" db="EMBL/GenBank/DDBJ databases">
        <title>Mycena genomes resolve the evolution of fungal bioluminescence.</title>
        <authorList>
            <person name="Tsai I.J."/>
        </authorList>
    </citation>
    <scope>NUCLEOTIDE SEQUENCE</scope>
    <source>
        <strain evidence="4">160909Yilan</strain>
    </source>
</reference>
<dbReference type="GO" id="GO:0005886">
    <property type="term" value="C:plasma membrane"/>
    <property type="evidence" value="ECO:0007669"/>
    <property type="project" value="UniProtKB-SubCell"/>
</dbReference>
<protein>
    <submittedName>
        <fullName evidence="4">Uncharacterized protein</fullName>
    </submittedName>
</protein>
<accession>A0A8H7CVI3</accession>
<comment type="subcellular location">
    <subcellularLocation>
        <location evidence="1">Cell membrane</location>
        <topology evidence="1">Lipid-anchor</topology>
        <orientation evidence="1">Cytoplasmic side</orientation>
    </subcellularLocation>
</comment>
<sequence length="225" mass="25035">MPPINVWTDMPPDEEPDPQFFKKQFVVDNRMCFVEVLTPTVGQVSKPPEDDILAKSQGFVLVYSITSRSSFDHVEEFHQAAVRVKGSNAVFILVGNKCDRQWMREKRPRNRSICDSTSHSRCAYTCPILRTPLRPPGLSIAGFPSLVTSYSDSHLAYLSSSPLASKTSYRQGGNLHKDAFPGPSKRDLLHTSAYDVASPSAAPRPPSSIDGLHSGYEHHFVCVWT</sequence>
<dbReference type="GO" id="GO:0003924">
    <property type="term" value="F:GTPase activity"/>
    <property type="evidence" value="ECO:0007669"/>
    <property type="project" value="InterPro"/>
</dbReference>
<evidence type="ECO:0000313" key="4">
    <source>
        <dbReference type="EMBL" id="KAF7349541.1"/>
    </source>
</evidence>
<dbReference type="InterPro" id="IPR027417">
    <property type="entry name" value="P-loop_NTPase"/>
</dbReference>
<dbReference type="SMART" id="SM00175">
    <property type="entry name" value="RAB"/>
    <property type="match status" value="1"/>
</dbReference>
<dbReference type="Pfam" id="PF00071">
    <property type="entry name" value="Ras"/>
    <property type="match status" value="1"/>
</dbReference>
<keyword evidence="3" id="KW-0342">GTP-binding</keyword>
<dbReference type="OrthoDB" id="5976022at2759"/>
<dbReference type="PANTHER" id="PTHR24070">
    <property type="entry name" value="RAS, DI-RAS, AND RHEB FAMILY MEMBERS OF SMALL GTPASE SUPERFAMILY"/>
    <property type="match status" value="1"/>
</dbReference>
<name>A0A8H7CVI3_9AGAR</name>
<comment type="caution">
    <text evidence="4">The sequence shown here is derived from an EMBL/GenBank/DDBJ whole genome shotgun (WGS) entry which is preliminary data.</text>
</comment>
<dbReference type="GO" id="GO:0007165">
    <property type="term" value="P:signal transduction"/>
    <property type="evidence" value="ECO:0007669"/>
    <property type="project" value="InterPro"/>
</dbReference>
<dbReference type="AlphaFoldDB" id="A0A8H7CVI3"/>
<dbReference type="SUPFAM" id="SSF52540">
    <property type="entry name" value="P-loop containing nucleoside triphosphate hydrolases"/>
    <property type="match status" value="1"/>
</dbReference>
<evidence type="ECO:0000256" key="3">
    <source>
        <dbReference type="ARBA" id="ARBA00023134"/>
    </source>
</evidence>
<evidence type="ECO:0000256" key="2">
    <source>
        <dbReference type="ARBA" id="ARBA00022741"/>
    </source>
</evidence>
<organism evidence="4 5">
    <name type="scientific">Mycena sanguinolenta</name>
    <dbReference type="NCBI Taxonomy" id="230812"/>
    <lineage>
        <taxon>Eukaryota</taxon>
        <taxon>Fungi</taxon>
        <taxon>Dikarya</taxon>
        <taxon>Basidiomycota</taxon>
        <taxon>Agaricomycotina</taxon>
        <taxon>Agaricomycetes</taxon>
        <taxon>Agaricomycetidae</taxon>
        <taxon>Agaricales</taxon>
        <taxon>Marasmiineae</taxon>
        <taxon>Mycenaceae</taxon>
        <taxon>Mycena</taxon>
    </lineage>
</organism>
<dbReference type="EMBL" id="JACAZH010000016">
    <property type="protein sequence ID" value="KAF7349541.1"/>
    <property type="molecule type" value="Genomic_DNA"/>
</dbReference>
<keyword evidence="2" id="KW-0547">Nucleotide-binding</keyword>